<evidence type="ECO:0000313" key="3">
    <source>
        <dbReference type="Proteomes" id="UP001595791"/>
    </source>
</evidence>
<protein>
    <submittedName>
        <fullName evidence="2">DnaA regulatory inactivator Hda</fullName>
    </submittedName>
</protein>
<sequence length="226" mass="25197">MRQLALDLQLPEPFGFDDFLIGPNLEVFTCLKDLADDRLPEKAAYLWGEAGVGKTHLLRATVARASEAGLHACYWDAALEPLGEMAHGYDLLAVDHIERLDQDGQVVMFGLYNAQRERGCALVAAGELPPARLPLRDDLQTRLGWGLVFHVEAPADEDKAALLRHRARVRGCEIGEEVCRYLVTHTSRDLGSLTRLIDRLDHAALAAQRPLTLPFVREALKRDELE</sequence>
<name>A0ABV8MPN4_9NEIS</name>
<dbReference type="PANTHER" id="PTHR30050">
    <property type="entry name" value="CHROMOSOMAL REPLICATION INITIATOR PROTEIN DNAA"/>
    <property type="match status" value="1"/>
</dbReference>
<dbReference type="RefSeq" id="WP_378164405.1">
    <property type="nucleotide sequence ID" value="NZ_JBHSBU010000001.1"/>
</dbReference>
<evidence type="ECO:0000313" key="2">
    <source>
        <dbReference type="EMBL" id="MFC4160024.1"/>
    </source>
</evidence>
<evidence type="ECO:0000259" key="1">
    <source>
        <dbReference type="Pfam" id="PF22688"/>
    </source>
</evidence>
<dbReference type="PANTHER" id="PTHR30050:SF5">
    <property type="entry name" value="DNAA REGULATORY INACTIVATOR HDA"/>
    <property type="match status" value="1"/>
</dbReference>
<dbReference type="Gene3D" id="1.10.8.60">
    <property type="match status" value="1"/>
</dbReference>
<gene>
    <name evidence="2" type="primary">hda</name>
    <name evidence="2" type="ORF">ACFOW7_11765</name>
</gene>
<dbReference type="Proteomes" id="UP001595791">
    <property type="component" value="Unassembled WGS sequence"/>
</dbReference>
<dbReference type="InterPro" id="IPR027417">
    <property type="entry name" value="P-loop_NTPase"/>
</dbReference>
<comment type="caution">
    <text evidence="2">The sequence shown here is derived from an EMBL/GenBank/DDBJ whole genome shotgun (WGS) entry which is preliminary data.</text>
</comment>
<reference evidence="3" key="1">
    <citation type="journal article" date="2019" name="Int. J. Syst. Evol. Microbiol.">
        <title>The Global Catalogue of Microorganisms (GCM) 10K type strain sequencing project: providing services to taxonomists for standard genome sequencing and annotation.</title>
        <authorList>
            <consortium name="The Broad Institute Genomics Platform"/>
            <consortium name="The Broad Institute Genome Sequencing Center for Infectious Disease"/>
            <person name="Wu L."/>
            <person name="Ma J."/>
        </authorList>
    </citation>
    <scope>NUCLEOTIDE SEQUENCE [LARGE SCALE GENOMIC DNA]</scope>
    <source>
        <strain evidence="3">LMG 29894</strain>
    </source>
</reference>
<feature type="domain" description="Hda lid" evidence="1">
    <location>
        <begin position="156"/>
        <end position="220"/>
    </location>
</feature>
<dbReference type="Pfam" id="PF22688">
    <property type="entry name" value="Hda_lid"/>
    <property type="match status" value="1"/>
</dbReference>
<dbReference type="NCBIfam" id="TIGR03420">
    <property type="entry name" value="DnaA_homol_Hda"/>
    <property type="match status" value="1"/>
</dbReference>
<dbReference type="InterPro" id="IPR017788">
    <property type="entry name" value="Hda"/>
</dbReference>
<keyword evidence="3" id="KW-1185">Reference proteome</keyword>
<organism evidence="2 3">
    <name type="scientific">Chitinimonas lacunae</name>
    <dbReference type="NCBI Taxonomy" id="1963018"/>
    <lineage>
        <taxon>Bacteria</taxon>
        <taxon>Pseudomonadati</taxon>
        <taxon>Pseudomonadota</taxon>
        <taxon>Betaproteobacteria</taxon>
        <taxon>Neisseriales</taxon>
        <taxon>Chitinibacteraceae</taxon>
        <taxon>Chitinimonas</taxon>
    </lineage>
</organism>
<proteinExistence type="predicted"/>
<dbReference type="EMBL" id="JBHSBU010000001">
    <property type="protein sequence ID" value="MFC4160024.1"/>
    <property type="molecule type" value="Genomic_DNA"/>
</dbReference>
<accession>A0ABV8MPN4</accession>
<dbReference type="SUPFAM" id="SSF52540">
    <property type="entry name" value="P-loop containing nucleoside triphosphate hydrolases"/>
    <property type="match status" value="1"/>
</dbReference>
<dbReference type="Gene3D" id="3.40.50.300">
    <property type="entry name" value="P-loop containing nucleotide triphosphate hydrolases"/>
    <property type="match status" value="1"/>
</dbReference>
<dbReference type="InterPro" id="IPR055199">
    <property type="entry name" value="Hda_lid"/>
</dbReference>